<feature type="compositionally biased region" description="Polar residues" evidence="1">
    <location>
        <begin position="31"/>
        <end position="49"/>
    </location>
</feature>
<accession>A0A7J7LPP4</accession>
<protein>
    <submittedName>
        <fullName evidence="2">Uncharacterized protein</fullName>
    </submittedName>
</protein>
<feature type="compositionally biased region" description="Basic and acidic residues" evidence="1">
    <location>
        <begin position="322"/>
        <end position="341"/>
    </location>
</feature>
<organism evidence="2 3">
    <name type="scientific">Kingdonia uniflora</name>
    <dbReference type="NCBI Taxonomy" id="39325"/>
    <lineage>
        <taxon>Eukaryota</taxon>
        <taxon>Viridiplantae</taxon>
        <taxon>Streptophyta</taxon>
        <taxon>Embryophyta</taxon>
        <taxon>Tracheophyta</taxon>
        <taxon>Spermatophyta</taxon>
        <taxon>Magnoliopsida</taxon>
        <taxon>Ranunculales</taxon>
        <taxon>Circaeasteraceae</taxon>
        <taxon>Kingdonia</taxon>
    </lineage>
</organism>
<feature type="region of interest" description="Disordered" evidence="1">
    <location>
        <begin position="316"/>
        <end position="341"/>
    </location>
</feature>
<gene>
    <name evidence="2" type="ORF">GIB67_023956</name>
</gene>
<evidence type="ECO:0000313" key="2">
    <source>
        <dbReference type="EMBL" id="KAF6144510.1"/>
    </source>
</evidence>
<sequence length="492" mass="54930">MESGKDASVLESRTVHEKSNKCQPLERERINSTSSSSIKRFTTSKNLESTQRERRKIRGFDKELSEGDKRLKRAKDTGSLRWLYSSVARERLDATADSHSEIVCKMGSSSVNEVLTSGQTNKSDNEGEVGLEQFLGFPGQLIFYPPRSNAFREFCKAKATEGGKWRNFAEFVGQTWNDNIIWVKGNCLQRDDEEPLDLWFRTAKQSVKSKLERKESLLDEVAEEETKLELVLEGLGLSRKKRVVSRLNKVRKAQSTRSMADVDEGKRQVSGEEALTNFSKTPGTSSSAQLDPNKLSKIGQKYLKKRMLKALLDSGTTGSGKVAKDKWRVEPSGESGEKVTEGRSAVADDLKEVAHLIKGIWLGIVEEKCELKKANIGLEKELARSRTDALKEIRQLKASHVVVISQLQVETKANLDEMVEEHDRLGCHLMLKGYSEEEVDAIKVGTYAEEVNEVEVEAVGIMDSLDGVFRQAVLDNQGDDVELPEGGSEKVG</sequence>
<evidence type="ECO:0000256" key="1">
    <source>
        <dbReference type="SAM" id="MobiDB-lite"/>
    </source>
</evidence>
<dbReference type="EMBL" id="JACGCM010002117">
    <property type="protein sequence ID" value="KAF6144510.1"/>
    <property type="molecule type" value="Genomic_DNA"/>
</dbReference>
<feature type="region of interest" description="Disordered" evidence="1">
    <location>
        <begin position="254"/>
        <end position="292"/>
    </location>
</feature>
<reference evidence="2 3" key="1">
    <citation type="journal article" date="2020" name="IScience">
        <title>Genome Sequencing of the Endangered Kingdonia uniflora (Circaeasteraceae, Ranunculales) Reveals Potential Mechanisms of Evolutionary Specialization.</title>
        <authorList>
            <person name="Sun Y."/>
            <person name="Deng T."/>
            <person name="Zhang A."/>
            <person name="Moore M.J."/>
            <person name="Landis J.B."/>
            <person name="Lin N."/>
            <person name="Zhang H."/>
            <person name="Zhang X."/>
            <person name="Huang J."/>
            <person name="Zhang X."/>
            <person name="Sun H."/>
            <person name="Wang H."/>
        </authorList>
    </citation>
    <scope>NUCLEOTIDE SEQUENCE [LARGE SCALE GENOMIC DNA]</scope>
    <source>
        <strain evidence="2">TB1705</strain>
        <tissue evidence="2">Leaf</tissue>
    </source>
</reference>
<dbReference type="AlphaFoldDB" id="A0A7J7LPP4"/>
<comment type="caution">
    <text evidence="2">The sequence shown here is derived from an EMBL/GenBank/DDBJ whole genome shotgun (WGS) entry which is preliminary data.</text>
</comment>
<dbReference type="Proteomes" id="UP000541444">
    <property type="component" value="Unassembled WGS sequence"/>
</dbReference>
<feature type="region of interest" description="Disordered" evidence="1">
    <location>
        <begin position="1"/>
        <end position="61"/>
    </location>
</feature>
<proteinExistence type="predicted"/>
<name>A0A7J7LPP4_9MAGN</name>
<feature type="compositionally biased region" description="Basic and acidic residues" evidence="1">
    <location>
        <begin position="13"/>
        <end position="30"/>
    </location>
</feature>
<feature type="compositionally biased region" description="Polar residues" evidence="1">
    <location>
        <begin position="276"/>
        <end position="290"/>
    </location>
</feature>
<evidence type="ECO:0000313" key="3">
    <source>
        <dbReference type="Proteomes" id="UP000541444"/>
    </source>
</evidence>
<keyword evidence="3" id="KW-1185">Reference proteome</keyword>